<sequence>MKKLAMLLLTAFSLAASAQTKTSTYKKDNIKQSVTDNGKTLHIVIKSNKAGKEINYDHTFSVEHLDQKQKDALVKKVTDSLGINPPPAPPAPHKMG</sequence>
<keyword evidence="3" id="KW-1185">Reference proteome</keyword>
<feature type="signal peptide" evidence="1">
    <location>
        <begin position="1"/>
        <end position="18"/>
    </location>
</feature>
<evidence type="ECO:0000313" key="2">
    <source>
        <dbReference type="EMBL" id="MVN22650.1"/>
    </source>
</evidence>
<dbReference type="EMBL" id="WPIK01000012">
    <property type="protein sequence ID" value="MVN22650.1"/>
    <property type="molecule type" value="Genomic_DNA"/>
</dbReference>
<evidence type="ECO:0000313" key="3">
    <source>
        <dbReference type="Proteomes" id="UP000462014"/>
    </source>
</evidence>
<keyword evidence="1" id="KW-0732">Signal</keyword>
<gene>
    <name evidence="2" type="ORF">GO621_14040</name>
</gene>
<dbReference type="Proteomes" id="UP000462014">
    <property type="component" value="Unassembled WGS sequence"/>
</dbReference>
<reference evidence="2 3" key="1">
    <citation type="submission" date="2019-12" db="EMBL/GenBank/DDBJ databases">
        <title>Mucilaginibacter sp. HMF7410 genome sequencing and assembly.</title>
        <authorList>
            <person name="Kang H."/>
            <person name="Cha I."/>
            <person name="Kim H."/>
            <person name="Joh K."/>
        </authorList>
    </citation>
    <scope>NUCLEOTIDE SEQUENCE [LARGE SCALE GENOMIC DNA]</scope>
    <source>
        <strain evidence="2 3">HMF7410</strain>
    </source>
</reference>
<feature type="chain" id="PRO_5029515418" evidence="1">
    <location>
        <begin position="19"/>
        <end position="96"/>
    </location>
</feature>
<accession>A0A7K1T026</accession>
<dbReference type="AlphaFoldDB" id="A0A7K1T026"/>
<comment type="caution">
    <text evidence="2">The sequence shown here is derived from an EMBL/GenBank/DDBJ whole genome shotgun (WGS) entry which is preliminary data.</text>
</comment>
<organism evidence="2 3">
    <name type="scientific">Mucilaginibacter arboris</name>
    <dbReference type="NCBI Taxonomy" id="2682090"/>
    <lineage>
        <taxon>Bacteria</taxon>
        <taxon>Pseudomonadati</taxon>
        <taxon>Bacteroidota</taxon>
        <taxon>Sphingobacteriia</taxon>
        <taxon>Sphingobacteriales</taxon>
        <taxon>Sphingobacteriaceae</taxon>
        <taxon>Mucilaginibacter</taxon>
    </lineage>
</organism>
<proteinExistence type="predicted"/>
<protein>
    <submittedName>
        <fullName evidence="2">Uncharacterized protein</fullName>
    </submittedName>
</protein>
<name>A0A7K1T026_9SPHI</name>
<dbReference type="RefSeq" id="WP_157568104.1">
    <property type="nucleotide sequence ID" value="NZ_WPIK01000012.1"/>
</dbReference>
<evidence type="ECO:0000256" key="1">
    <source>
        <dbReference type="SAM" id="SignalP"/>
    </source>
</evidence>